<keyword evidence="5" id="KW-0732">Signal</keyword>
<reference evidence="6" key="1">
    <citation type="journal article" date="2016" name="Gigascience">
        <title>De novo construction of an expanded transcriptome assembly for the western tarnished plant bug, Lygus hesperus.</title>
        <authorList>
            <person name="Tassone E.E."/>
            <person name="Geib S.M."/>
            <person name="Hall B."/>
            <person name="Fabrick J.A."/>
            <person name="Brent C.S."/>
            <person name="Hull J.J."/>
        </authorList>
    </citation>
    <scope>NUCLEOTIDE SEQUENCE</scope>
</reference>
<dbReference type="InterPro" id="IPR050271">
    <property type="entry name" value="UDP-glycosyltransferase"/>
</dbReference>
<evidence type="ECO:0000256" key="5">
    <source>
        <dbReference type="SAM" id="SignalP"/>
    </source>
</evidence>
<feature type="chain" id="PRO_5007527089" evidence="5">
    <location>
        <begin position="23"/>
        <end position="495"/>
    </location>
</feature>
<keyword evidence="2" id="KW-0328">Glycosyltransferase</keyword>
<dbReference type="GO" id="GO:0008194">
    <property type="term" value="F:UDP-glycosyltransferase activity"/>
    <property type="evidence" value="ECO:0007669"/>
    <property type="project" value="InterPro"/>
</dbReference>
<feature type="compositionally biased region" description="Polar residues" evidence="4">
    <location>
        <begin position="74"/>
        <end position="106"/>
    </location>
</feature>
<dbReference type="EMBL" id="GDHC01013678">
    <property type="protein sequence ID" value="JAQ04951.1"/>
    <property type="molecule type" value="Transcribed_RNA"/>
</dbReference>
<feature type="non-terminal residue" evidence="6">
    <location>
        <position position="495"/>
    </location>
</feature>
<dbReference type="Pfam" id="PF00201">
    <property type="entry name" value="UDPGT"/>
    <property type="match status" value="1"/>
</dbReference>
<dbReference type="InterPro" id="IPR002213">
    <property type="entry name" value="UDP_glucos_trans"/>
</dbReference>
<gene>
    <name evidence="6" type="primary">EGT_4</name>
    <name evidence="6" type="ORF">g.89148</name>
</gene>
<evidence type="ECO:0000313" key="6">
    <source>
        <dbReference type="EMBL" id="JAQ04951.1"/>
    </source>
</evidence>
<proteinExistence type="inferred from homology"/>
<comment type="similarity">
    <text evidence="1">Belongs to the UDP-glycosyltransferase family.</text>
</comment>
<sequence>MQICYLLGTIALLLLTNQFVLAEVGKTASSKDGVVEPKSGPQVSEGVGATEKPSSKQKVEPSNLKPNLKPSENIRPSSDSGDTGKSTKPTKQATASNTKENEAAQQIKTTETAEKTKKIPTPAVNNIKAQPEVTVEGPNVRTIKPSRILVMLPMSFYSHTQNYMPIFKELAKRGHHLTVVSPYPQNMSTSNWEEIAVPNTLDKLMALVPDPDFSKQSFVDKIFGFMMLGVRAMNMTLQMKPVADLWNDDAREFDLVFVEAQFIQEPLVAFGHKFKAPVIALFPGFITPEVAYYTGNPLMTMTYVPNMFFPFSNSMSFLERGMNSAFNLFRIISYNLWTIPRMDELIRQYLPSKDLPYVGDMLFNISFTFMDSHHVLSYPYPRVNNIREFLGVNTKPTSKLSQELQEYMDGGDDGVLFFTLGSHFQTSTLRPHILEALLGAFSRIPNKVLMKWDKEEPPAGLPPNVKTQKWFPQSAILAHKNCIGFVTHTGVHGLV</sequence>
<feature type="region of interest" description="Disordered" evidence="4">
    <location>
        <begin position="28"/>
        <end position="125"/>
    </location>
</feature>
<evidence type="ECO:0000256" key="1">
    <source>
        <dbReference type="ARBA" id="ARBA00009995"/>
    </source>
</evidence>
<organism evidence="6">
    <name type="scientific">Lygus hesperus</name>
    <name type="common">Western plant bug</name>
    <dbReference type="NCBI Taxonomy" id="30085"/>
    <lineage>
        <taxon>Eukaryota</taxon>
        <taxon>Metazoa</taxon>
        <taxon>Ecdysozoa</taxon>
        <taxon>Arthropoda</taxon>
        <taxon>Hexapoda</taxon>
        <taxon>Insecta</taxon>
        <taxon>Pterygota</taxon>
        <taxon>Neoptera</taxon>
        <taxon>Paraneoptera</taxon>
        <taxon>Hemiptera</taxon>
        <taxon>Heteroptera</taxon>
        <taxon>Panheteroptera</taxon>
        <taxon>Cimicomorpha</taxon>
        <taxon>Miridae</taxon>
        <taxon>Mirini</taxon>
        <taxon>Lygus</taxon>
    </lineage>
</organism>
<dbReference type="PANTHER" id="PTHR48043:SF159">
    <property type="entry name" value="EG:EG0003.4 PROTEIN-RELATED"/>
    <property type="match status" value="1"/>
</dbReference>
<keyword evidence="3 6" id="KW-0808">Transferase</keyword>
<dbReference type="PANTHER" id="PTHR48043">
    <property type="entry name" value="EG:EG0003.4 PROTEIN-RELATED"/>
    <property type="match status" value="1"/>
</dbReference>
<protein>
    <submittedName>
        <fullName evidence="6">Ecdysteroid UDP-glucosyltransferase</fullName>
    </submittedName>
</protein>
<accession>A0A146L9G9</accession>
<evidence type="ECO:0000256" key="4">
    <source>
        <dbReference type="SAM" id="MobiDB-lite"/>
    </source>
</evidence>
<evidence type="ECO:0000256" key="2">
    <source>
        <dbReference type="ARBA" id="ARBA00022676"/>
    </source>
</evidence>
<dbReference type="Gene3D" id="3.40.50.2000">
    <property type="entry name" value="Glycogen Phosphorylase B"/>
    <property type="match status" value="2"/>
</dbReference>
<dbReference type="AlphaFoldDB" id="A0A146L9G9"/>
<feature type="signal peptide" evidence="5">
    <location>
        <begin position="1"/>
        <end position="22"/>
    </location>
</feature>
<dbReference type="SUPFAM" id="SSF53756">
    <property type="entry name" value="UDP-Glycosyltransferase/glycogen phosphorylase"/>
    <property type="match status" value="1"/>
</dbReference>
<name>A0A146L9G9_LYGHE</name>
<dbReference type="CDD" id="cd03784">
    <property type="entry name" value="GT1_Gtf-like"/>
    <property type="match status" value="1"/>
</dbReference>
<evidence type="ECO:0000256" key="3">
    <source>
        <dbReference type="ARBA" id="ARBA00022679"/>
    </source>
</evidence>